<reference evidence="3" key="1">
    <citation type="journal article" date="2022" name="Plant J.">
        <title>Strategies of tolerance reflected in two North American maple genomes.</title>
        <authorList>
            <person name="McEvoy S.L."/>
            <person name="Sezen U.U."/>
            <person name="Trouern-Trend A."/>
            <person name="McMahon S.M."/>
            <person name="Schaberg P.G."/>
            <person name="Yang J."/>
            <person name="Wegrzyn J.L."/>
            <person name="Swenson N.G."/>
        </authorList>
    </citation>
    <scope>NUCLEOTIDE SEQUENCE</scope>
    <source>
        <strain evidence="3">NS2018</strain>
    </source>
</reference>
<feature type="repeat" description="PPR" evidence="2">
    <location>
        <begin position="323"/>
        <end position="357"/>
    </location>
</feature>
<gene>
    <name evidence="3" type="ORF">LWI29_022002</name>
</gene>
<proteinExistence type="predicted"/>
<accession>A0AA39VDZ8</accession>
<keyword evidence="1" id="KW-0677">Repeat</keyword>
<dbReference type="FunFam" id="1.25.40.10:FF:000344">
    <property type="entry name" value="Pentatricopeptide repeat-containing protein"/>
    <property type="match status" value="1"/>
</dbReference>
<dbReference type="EMBL" id="JAUESC010000387">
    <property type="protein sequence ID" value="KAK0574333.1"/>
    <property type="molecule type" value="Genomic_DNA"/>
</dbReference>
<dbReference type="SUPFAM" id="SSF48452">
    <property type="entry name" value="TPR-like"/>
    <property type="match status" value="1"/>
</dbReference>
<protein>
    <recommendedName>
        <fullName evidence="5">Pentatricopeptide repeat-containing protein</fullName>
    </recommendedName>
</protein>
<organism evidence="3 4">
    <name type="scientific">Acer saccharum</name>
    <name type="common">Sugar maple</name>
    <dbReference type="NCBI Taxonomy" id="4024"/>
    <lineage>
        <taxon>Eukaryota</taxon>
        <taxon>Viridiplantae</taxon>
        <taxon>Streptophyta</taxon>
        <taxon>Embryophyta</taxon>
        <taxon>Tracheophyta</taxon>
        <taxon>Spermatophyta</taxon>
        <taxon>Magnoliopsida</taxon>
        <taxon>eudicotyledons</taxon>
        <taxon>Gunneridae</taxon>
        <taxon>Pentapetalae</taxon>
        <taxon>rosids</taxon>
        <taxon>malvids</taxon>
        <taxon>Sapindales</taxon>
        <taxon>Sapindaceae</taxon>
        <taxon>Hippocastanoideae</taxon>
        <taxon>Acereae</taxon>
        <taxon>Acer</taxon>
    </lineage>
</organism>
<dbReference type="InterPro" id="IPR011990">
    <property type="entry name" value="TPR-like_helical_dom_sf"/>
</dbReference>
<evidence type="ECO:0000313" key="4">
    <source>
        <dbReference type="Proteomes" id="UP001168877"/>
    </source>
</evidence>
<dbReference type="GO" id="GO:0009451">
    <property type="term" value="P:RNA modification"/>
    <property type="evidence" value="ECO:0007669"/>
    <property type="project" value="InterPro"/>
</dbReference>
<dbReference type="PROSITE" id="PS51375">
    <property type="entry name" value="PPR"/>
    <property type="match status" value="4"/>
</dbReference>
<dbReference type="GO" id="GO:0099402">
    <property type="term" value="P:plant organ development"/>
    <property type="evidence" value="ECO:0007669"/>
    <property type="project" value="UniProtKB-ARBA"/>
</dbReference>
<dbReference type="Gene3D" id="1.25.40.10">
    <property type="entry name" value="Tetratricopeptide repeat domain"/>
    <property type="match status" value="5"/>
</dbReference>
<dbReference type="AlphaFoldDB" id="A0AA39VDZ8"/>
<feature type="repeat" description="PPR" evidence="2">
    <location>
        <begin position="222"/>
        <end position="256"/>
    </location>
</feature>
<sequence length="811" mass="90317">MLCTTHIMYQRSIIAPSHKILSYVSSSKSKYFRTNYKILTRQLPLSQNTETAVVSHLGLILEACSDGSLLQQGRQVHAQFILNGLCNKNNATFNARILGMYVFCGSFKDAMNMFFRFDLNTTMPWNRMIRVFAKMGWFKYSLLFYFKMLSFGTLPDKYSFPCVIKACGALNNVRLGRLVHDTIRLLGLEFDVFVGSSLVKLYAESHCIGDARCLFDKLSHRDCVLWNVMLNGYVICGESENAIRVFKEMRTSENKPNSVTFAGILSACATEAMIDLGTQLHGSVIHFGLEFDSLVANTLLALYSKCGQLSDAVKLFELMPQIDLVTWNGMIAGHVQNRFMDEASDLFHMMLSSGVKPDSITFSSFLPSVTESTSLRQGYVLNGMHNDALEMFRWLLHEKNKFSPNAVTLASVFPACSSLAALKLGKELHGNILKNGLDKRCHVGSAITDMYSKCGRLDLAHKTFGRVSEKDAVCWNTMIISCSQNGKPEEAINFFRQMSMEGIKHDCVSISGALSACANLPALSYGKEIHCFMIKGVFSSDIFAESSLIDMYAKCGSLEHAQIVFDMMQGKNEVAWNSIIAAYGSHGCLKDSLAHFHKMLENEIQPDHVTFLAIISACGHAGQVAYGIHYFRCMTEEYGIPAHLEHYACMVDLYGRAGHLNEAFETINSMPFPPDAGVWGTLLGACRVHGNVELAEVASRHLFHLEPQNSGYYVLLSNIHADAGEWGNALKIRKMMKERGVQKFVLLNGPAVAHVTVIVIIVRNQASGINTIIGIRCLLKTFKGRSFKDKSLLLFHQLFVLGVGRMTNITH</sequence>
<evidence type="ECO:0000256" key="2">
    <source>
        <dbReference type="PROSITE-ProRule" id="PRU00708"/>
    </source>
</evidence>
<dbReference type="PANTHER" id="PTHR47926">
    <property type="entry name" value="PENTATRICOPEPTIDE REPEAT-CONTAINING PROTEIN"/>
    <property type="match status" value="1"/>
</dbReference>
<dbReference type="InterPro" id="IPR046960">
    <property type="entry name" value="PPR_At4g14850-like_plant"/>
</dbReference>
<feature type="repeat" description="PPR" evidence="2">
    <location>
        <begin position="572"/>
        <end position="606"/>
    </location>
</feature>
<feature type="repeat" description="PPR" evidence="2">
    <location>
        <begin position="471"/>
        <end position="505"/>
    </location>
</feature>
<dbReference type="FunFam" id="1.25.40.10:FF:000682">
    <property type="entry name" value="Pentatricopeptide repeat-containing protein At3g16610"/>
    <property type="match status" value="1"/>
</dbReference>
<dbReference type="Pfam" id="PF20431">
    <property type="entry name" value="E_motif"/>
    <property type="match status" value="1"/>
</dbReference>
<dbReference type="FunFam" id="1.25.40.10:FF:000073">
    <property type="entry name" value="Pentatricopeptide repeat-containing protein chloroplastic"/>
    <property type="match status" value="1"/>
</dbReference>
<evidence type="ECO:0000313" key="3">
    <source>
        <dbReference type="EMBL" id="KAK0574333.1"/>
    </source>
</evidence>
<dbReference type="PANTHER" id="PTHR47926:SF357">
    <property type="entry name" value="PENTATRICOPEPTIDE REPEAT-CONTAINING PROTEIN"/>
    <property type="match status" value="1"/>
</dbReference>
<evidence type="ECO:0008006" key="5">
    <source>
        <dbReference type="Google" id="ProtNLM"/>
    </source>
</evidence>
<dbReference type="InterPro" id="IPR046848">
    <property type="entry name" value="E_motif"/>
</dbReference>
<dbReference type="Pfam" id="PF01535">
    <property type="entry name" value="PPR"/>
    <property type="match status" value="3"/>
</dbReference>
<dbReference type="InterPro" id="IPR002885">
    <property type="entry name" value="PPR_rpt"/>
</dbReference>
<reference evidence="3" key="2">
    <citation type="submission" date="2023-06" db="EMBL/GenBank/DDBJ databases">
        <authorList>
            <person name="Swenson N.G."/>
            <person name="Wegrzyn J.L."/>
            <person name="Mcevoy S.L."/>
        </authorList>
    </citation>
    <scope>NUCLEOTIDE SEQUENCE</scope>
    <source>
        <strain evidence="3">NS2018</strain>
        <tissue evidence="3">Leaf</tissue>
    </source>
</reference>
<dbReference type="Pfam" id="PF13041">
    <property type="entry name" value="PPR_2"/>
    <property type="match status" value="4"/>
</dbReference>
<name>A0AA39VDZ8_ACESA</name>
<keyword evidence="4" id="KW-1185">Reference proteome</keyword>
<dbReference type="FunFam" id="1.25.40.10:FF:000158">
    <property type="entry name" value="pentatricopeptide repeat-containing protein At2g33680"/>
    <property type="match status" value="1"/>
</dbReference>
<dbReference type="Proteomes" id="UP001168877">
    <property type="component" value="Unassembled WGS sequence"/>
</dbReference>
<evidence type="ECO:0000256" key="1">
    <source>
        <dbReference type="ARBA" id="ARBA00022737"/>
    </source>
</evidence>
<dbReference type="GO" id="GO:0003723">
    <property type="term" value="F:RNA binding"/>
    <property type="evidence" value="ECO:0007669"/>
    <property type="project" value="InterPro"/>
</dbReference>
<dbReference type="NCBIfam" id="TIGR00756">
    <property type="entry name" value="PPR"/>
    <property type="match status" value="4"/>
</dbReference>
<comment type="caution">
    <text evidence="3">The sequence shown here is derived from an EMBL/GenBank/DDBJ whole genome shotgun (WGS) entry which is preliminary data.</text>
</comment>